<keyword evidence="2" id="KW-1185">Reference proteome</keyword>
<proteinExistence type="predicted"/>
<dbReference type="Gene3D" id="3.40.50.150">
    <property type="entry name" value="Vaccinia Virus protein VP39"/>
    <property type="match status" value="1"/>
</dbReference>
<dbReference type="InterPro" id="IPR056262">
    <property type="entry name" value="NpmA"/>
</dbReference>
<sequence length="218" mass="23377">MRRVVGKNVVEFSAEQFDEMLDEHTAGVVLDVGAGNAKHAYHIARAEPDKLVIALDAAKDNMQKVAGKTKVSPAKGGAPNLLCVWASAEKPPSEIHGVTELHSLMPWGSLLRGMLGSDTDMLLGLAKLCVPGAEFLVTLNLHAWRPPVPEVGEHPEPTPDSAMEQLAPYYAEGGWTLDTARYFGAEELNALATSWTKRLGSTRDELDVLGLTGVIGKA</sequence>
<dbReference type="Pfam" id="PF24675">
    <property type="entry name" value="NpmA"/>
    <property type="match status" value="1"/>
</dbReference>
<organism evidence="1 2">
    <name type="scientific">Saccharopolyspora oryzae</name>
    <dbReference type="NCBI Taxonomy" id="2997343"/>
    <lineage>
        <taxon>Bacteria</taxon>
        <taxon>Bacillati</taxon>
        <taxon>Actinomycetota</taxon>
        <taxon>Actinomycetes</taxon>
        <taxon>Pseudonocardiales</taxon>
        <taxon>Pseudonocardiaceae</taxon>
        <taxon>Saccharopolyspora</taxon>
    </lineage>
</organism>
<protein>
    <recommendedName>
        <fullName evidence="3">rRNA methyltransferase</fullName>
    </recommendedName>
</protein>
<evidence type="ECO:0008006" key="3">
    <source>
        <dbReference type="Google" id="ProtNLM"/>
    </source>
</evidence>
<gene>
    <name evidence="1" type="ORF">OU415_12890</name>
</gene>
<comment type="caution">
    <text evidence="1">The sequence shown here is derived from an EMBL/GenBank/DDBJ whole genome shotgun (WGS) entry which is preliminary data.</text>
</comment>
<evidence type="ECO:0000313" key="1">
    <source>
        <dbReference type="EMBL" id="MDA3626339.1"/>
    </source>
</evidence>
<accession>A0ABT4UXA5</accession>
<reference evidence="1 2" key="1">
    <citation type="submission" date="2022-11" db="EMBL/GenBank/DDBJ databases">
        <title>Draft genome sequence of Saccharopolyspora sp. WRP15-2 isolated from rhizosphere soils of wild rice in Thailand.</title>
        <authorList>
            <person name="Duangmal K."/>
            <person name="Kammanee S."/>
            <person name="Muangham S."/>
        </authorList>
    </citation>
    <scope>NUCLEOTIDE SEQUENCE [LARGE SCALE GENOMIC DNA]</scope>
    <source>
        <strain evidence="1 2">WRP15-2</strain>
    </source>
</reference>
<dbReference type="InterPro" id="IPR029063">
    <property type="entry name" value="SAM-dependent_MTases_sf"/>
</dbReference>
<dbReference type="Proteomes" id="UP001210380">
    <property type="component" value="Unassembled WGS sequence"/>
</dbReference>
<dbReference type="SUPFAM" id="SSF53335">
    <property type="entry name" value="S-adenosyl-L-methionine-dependent methyltransferases"/>
    <property type="match status" value="1"/>
</dbReference>
<evidence type="ECO:0000313" key="2">
    <source>
        <dbReference type="Proteomes" id="UP001210380"/>
    </source>
</evidence>
<dbReference type="RefSeq" id="WP_270948930.1">
    <property type="nucleotide sequence ID" value="NZ_JAQGLA010000015.1"/>
</dbReference>
<name>A0ABT4UXA5_9PSEU</name>
<dbReference type="EMBL" id="JAQGLA010000015">
    <property type="protein sequence ID" value="MDA3626339.1"/>
    <property type="molecule type" value="Genomic_DNA"/>
</dbReference>